<keyword evidence="3" id="KW-1185">Reference proteome</keyword>
<dbReference type="AlphaFoldDB" id="A0A1H4VSX2"/>
<organism evidence="2 3">
    <name type="scientific">Streptomyces melanosporofaciens</name>
    <dbReference type="NCBI Taxonomy" id="67327"/>
    <lineage>
        <taxon>Bacteria</taxon>
        <taxon>Bacillati</taxon>
        <taxon>Actinomycetota</taxon>
        <taxon>Actinomycetes</taxon>
        <taxon>Kitasatosporales</taxon>
        <taxon>Streptomycetaceae</taxon>
        <taxon>Streptomyces</taxon>
        <taxon>Streptomyces violaceusniger group</taxon>
    </lineage>
</organism>
<feature type="signal peptide" evidence="1">
    <location>
        <begin position="1"/>
        <end position="35"/>
    </location>
</feature>
<proteinExistence type="predicted"/>
<gene>
    <name evidence="2" type="ORF">SAMN04490356_5720</name>
</gene>
<feature type="chain" id="PRO_5011645151" evidence="1">
    <location>
        <begin position="36"/>
        <end position="261"/>
    </location>
</feature>
<keyword evidence="1" id="KW-0732">Signal</keyword>
<sequence length="261" mass="27862">MARTTENGRRTWRRRWSALAALLAGAAVGTTAVIAAVDRPQHLSEQVIVAHGSDNLPNRTATDWVTYADHVLAVTAVNETESPPTDTEVERGEGLIARKVTLRVDRVVWSRDDAPTPAPAQWQRTSVGWQFTDGDTDNRMKMVRADSPRVETGHSYLMAVYWQPDACLPVGGEWLGLGEGATVPYDDDTIGVGEYEGKVRSAQQAVRQARTAAAADGGTALEDALAGRDASAVAAVLGTAQPVERVAYDDPAPAGLTAVCD</sequence>
<protein>
    <submittedName>
        <fullName evidence="2">Uncharacterized protein</fullName>
    </submittedName>
</protein>
<evidence type="ECO:0000256" key="1">
    <source>
        <dbReference type="SAM" id="SignalP"/>
    </source>
</evidence>
<reference evidence="3" key="1">
    <citation type="submission" date="2016-10" db="EMBL/GenBank/DDBJ databases">
        <authorList>
            <person name="Varghese N."/>
            <person name="Submissions S."/>
        </authorList>
    </citation>
    <scope>NUCLEOTIDE SEQUENCE [LARGE SCALE GENOMIC DNA]</scope>
    <source>
        <strain evidence="3">DSM 40318</strain>
    </source>
</reference>
<evidence type="ECO:0000313" key="3">
    <source>
        <dbReference type="Proteomes" id="UP000198609"/>
    </source>
</evidence>
<evidence type="ECO:0000313" key="2">
    <source>
        <dbReference type="EMBL" id="SEC83511.1"/>
    </source>
</evidence>
<name>A0A1H4VSX2_STRMJ</name>
<dbReference type="RefSeq" id="WP_093465731.1">
    <property type="nucleotide sequence ID" value="NZ_FNST01000002.1"/>
</dbReference>
<dbReference type="Proteomes" id="UP000198609">
    <property type="component" value="Unassembled WGS sequence"/>
</dbReference>
<dbReference type="EMBL" id="FNST01000002">
    <property type="protein sequence ID" value="SEC83511.1"/>
    <property type="molecule type" value="Genomic_DNA"/>
</dbReference>
<accession>A0A1H4VSX2</accession>